<dbReference type="GO" id="GO:0004930">
    <property type="term" value="F:G protein-coupled receptor activity"/>
    <property type="evidence" value="ECO:0007669"/>
    <property type="project" value="InterPro"/>
</dbReference>
<feature type="transmembrane region" description="Helical" evidence="5">
    <location>
        <begin position="199"/>
        <end position="219"/>
    </location>
</feature>
<dbReference type="GO" id="GO:0016020">
    <property type="term" value="C:membrane"/>
    <property type="evidence" value="ECO:0007669"/>
    <property type="project" value="UniProtKB-SubCell"/>
</dbReference>
<keyword evidence="2 5" id="KW-0812">Transmembrane</keyword>
<feature type="transmembrane region" description="Helical" evidence="5">
    <location>
        <begin position="113"/>
        <end position="134"/>
    </location>
</feature>
<accession>A0A815ENM5</accession>
<dbReference type="InterPro" id="IPR017452">
    <property type="entry name" value="GPCR_Rhodpsn_7TM"/>
</dbReference>
<evidence type="ECO:0000256" key="1">
    <source>
        <dbReference type="ARBA" id="ARBA00004370"/>
    </source>
</evidence>
<dbReference type="Pfam" id="PF00001">
    <property type="entry name" value="7tm_1"/>
    <property type="match status" value="1"/>
</dbReference>
<feature type="transmembrane region" description="Helical" evidence="5">
    <location>
        <begin position="33"/>
        <end position="54"/>
    </location>
</feature>
<keyword evidence="4 5" id="KW-0472">Membrane</keyword>
<dbReference type="SUPFAM" id="SSF81321">
    <property type="entry name" value="Family A G protein-coupled receptor-like"/>
    <property type="match status" value="1"/>
</dbReference>
<evidence type="ECO:0000313" key="8">
    <source>
        <dbReference type="Proteomes" id="UP000663828"/>
    </source>
</evidence>
<dbReference type="PROSITE" id="PS50262">
    <property type="entry name" value="G_PROTEIN_RECEP_F1_2"/>
    <property type="match status" value="1"/>
</dbReference>
<comment type="subcellular location">
    <subcellularLocation>
        <location evidence="1">Membrane</location>
    </subcellularLocation>
</comment>
<keyword evidence="3 5" id="KW-1133">Transmembrane helix</keyword>
<evidence type="ECO:0000256" key="3">
    <source>
        <dbReference type="ARBA" id="ARBA00022989"/>
    </source>
</evidence>
<feature type="domain" description="G-protein coupled receptors family 1 profile" evidence="6">
    <location>
        <begin position="1"/>
        <end position="227"/>
    </location>
</feature>
<dbReference type="AlphaFoldDB" id="A0A815ENM5"/>
<gene>
    <name evidence="7" type="ORF">XAT740_LOCUS29538</name>
</gene>
<reference evidence="7" key="1">
    <citation type="submission" date="2021-02" db="EMBL/GenBank/DDBJ databases">
        <authorList>
            <person name="Nowell W R."/>
        </authorList>
    </citation>
    <scope>NUCLEOTIDE SEQUENCE</scope>
</reference>
<comment type="caution">
    <text evidence="7">The sequence shown here is derived from an EMBL/GenBank/DDBJ whole genome shotgun (WGS) entry which is preliminary data.</text>
</comment>
<protein>
    <recommendedName>
        <fullName evidence="6">G-protein coupled receptors family 1 profile domain-containing protein</fullName>
    </recommendedName>
</protein>
<evidence type="ECO:0000256" key="4">
    <source>
        <dbReference type="ARBA" id="ARBA00023136"/>
    </source>
</evidence>
<feature type="transmembrane region" description="Helical" evidence="5">
    <location>
        <begin position="66"/>
        <end position="93"/>
    </location>
</feature>
<sequence length="255" mass="30584">MISITTSFNIQTFLGDIYGENFNSPTCILKGHVFYAFINALYYSFVNQAFYRYCRILYPMNRWFQLLRVYLIIFFVELLLINIILSVQTYIWYDIIYLNNEYYCLLDYKRIRSVIWVVFNIYAIPLSLIMLIYFRVGRFLRRQQTNHTLMIKQRQQRDFIILRRIIIIIGILIILGIPTIVLIFVFFITGEMHPLFHRVMWFAVNLSAMTLSISLAIVTPQLKNMIWKKFQQTQIIPLPNAITNEKQMRHNTIDT</sequence>
<organism evidence="7 8">
    <name type="scientific">Adineta ricciae</name>
    <name type="common">Rotifer</name>
    <dbReference type="NCBI Taxonomy" id="249248"/>
    <lineage>
        <taxon>Eukaryota</taxon>
        <taxon>Metazoa</taxon>
        <taxon>Spiralia</taxon>
        <taxon>Gnathifera</taxon>
        <taxon>Rotifera</taxon>
        <taxon>Eurotatoria</taxon>
        <taxon>Bdelloidea</taxon>
        <taxon>Adinetida</taxon>
        <taxon>Adinetidae</taxon>
        <taxon>Adineta</taxon>
    </lineage>
</organism>
<feature type="transmembrane region" description="Helical" evidence="5">
    <location>
        <begin position="161"/>
        <end position="187"/>
    </location>
</feature>
<evidence type="ECO:0000256" key="5">
    <source>
        <dbReference type="SAM" id="Phobius"/>
    </source>
</evidence>
<name>A0A815ENM5_ADIRI</name>
<dbReference type="InterPro" id="IPR000276">
    <property type="entry name" value="GPCR_Rhodpsn"/>
</dbReference>
<evidence type="ECO:0000313" key="7">
    <source>
        <dbReference type="EMBL" id="CAF1313944.1"/>
    </source>
</evidence>
<evidence type="ECO:0000256" key="2">
    <source>
        <dbReference type="ARBA" id="ARBA00022692"/>
    </source>
</evidence>
<proteinExistence type="predicted"/>
<dbReference type="EMBL" id="CAJNOR010002578">
    <property type="protein sequence ID" value="CAF1313944.1"/>
    <property type="molecule type" value="Genomic_DNA"/>
</dbReference>
<dbReference type="Gene3D" id="1.20.1070.10">
    <property type="entry name" value="Rhodopsin 7-helix transmembrane proteins"/>
    <property type="match status" value="1"/>
</dbReference>
<dbReference type="Proteomes" id="UP000663828">
    <property type="component" value="Unassembled WGS sequence"/>
</dbReference>
<evidence type="ECO:0000259" key="6">
    <source>
        <dbReference type="PROSITE" id="PS50262"/>
    </source>
</evidence>
<keyword evidence="8" id="KW-1185">Reference proteome</keyword>